<proteinExistence type="predicted"/>
<dbReference type="Proteomes" id="UP000773462">
    <property type="component" value="Unassembled WGS sequence"/>
</dbReference>
<keyword evidence="2" id="KW-0812">Transmembrane</keyword>
<protein>
    <submittedName>
        <fullName evidence="3">Sensor domain CHASE-containing protein</fullName>
    </submittedName>
</protein>
<sequence>MNSKKWWVLLVVVLLIGGSIGGKILYDAKKERDRQDLLHIGDRLEKSLSDYEDTVNQINEDKELAEEYTNLMESIIDEDFAASELDEMIAKACKMESELMDIYPTVYTEPSSVCD</sequence>
<gene>
    <name evidence="3" type="ORF">J2Z70_005015</name>
</gene>
<feature type="transmembrane region" description="Helical" evidence="2">
    <location>
        <begin position="6"/>
        <end position="26"/>
    </location>
</feature>
<evidence type="ECO:0000313" key="4">
    <source>
        <dbReference type="Proteomes" id="UP000773462"/>
    </source>
</evidence>
<keyword evidence="1" id="KW-0175">Coiled coil</keyword>
<evidence type="ECO:0000313" key="3">
    <source>
        <dbReference type="EMBL" id="MBP2114831.1"/>
    </source>
</evidence>
<name>A0ABS4NZC9_9BACL</name>
<keyword evidence="2" id="KW-1133">Transmembrane helix</keyword>
<feature type="coiled-coil region" evidence="1">
    <location>
        <begin position="41"/>
        <end position="68"/>
    </location>
</feature>
<evidence type="ECO:0000256" key="2">
    <source>
        <dbReference type="SAM" id="Phobius"/>
    </source>
</evidence>
<dbReference type="EMBL" id="JAGGLV010000020">
    <property type="protein sequence ID" value="MBP2114831.1"/>
    <property type="molecule type" value="Genomic_DNA"/>
</dbReference>
<keyword evidence="2" id="KW-0472">Membrane</keyword>
<comment type="caution">
    <text evidence="3">The sequence shown here is derived from an EMBL/GenBank/DDBJ whole genome shotgun (WGS) entry which is preliminary data.</text>
</comment>
<reference evidence="3 4" key="1">
    <citation type="submission" date="2021-03" db="EMBL/GenBank/DDBJ databases">
        <title>Genomic Encyclopedia of Type Strains, Phase IV (KMG-IV): sequencing the most valuable type-strain genomes for metagenomic binning, comparative biology and taxonomic classification.</title>
        <authorList>
            <person name="Goeker M."/>
        </authorList>
    </citation>
    <scope>NUCLEOTIDE SEQUENCE [LARGE SCALE GENOMIC DNA]</scope>
    <source>
        <strain evidence="3 4">DSM 101953</strain>
    </source>
</reference>
<keyword evidence="4" id="KW-1185">Reference proteome</keyword>
<accession>A0ABS4NZC9</accession>
<dbReference type="RefSeq" id="WP_076076128.1">
    <property type="nucleotide sequence ID" value="NZ_JAGGLV010000020.1"/>
</dbReference>
<evidence type="ECO:0000256" key="1">
    <source>
        <dbReference type="SAM" id="Coils"/>
    </source>
</evidence>
<organism evidence="3 4">
    <name type="scientific">Paenibacillus silagei</name>
    <dbReference type="NCBI Taxonomy" id="1670801"/>
    <lineage>
        <taxon>Bacteria</taxon>
        <taxon>Bacillati</taxon>
        <taxon>Bacillota</taxon>
        <taxon>Bacilli</taxon>
        <taxon>Bacillales</taxon>
        <taxon>Paenibacillaceae</taxon>
        <taxon>Paenibacillus</taxon>
    </lineage>
</organism>